<evidence type="ECO:0000313" key="4">
    <source>
        <dbReference type="Proteomes" id="UP000000379"/>
    </source>
</evidence>
<evidence type="ECO:0000313" key="3">
    <source>
        <dbReference type="EMBL" id="ADI13768.1"/>
    </source>
</evidence>
<dbReference type="KEGG" id="tra:Trad_0610"/>
<reference evidence="1 4" key="2">
    <citation type="journal article" date="2011" name="Stand. Genomic Sci.">
        <title>Complete genome sequence of Truepera radiovictrix type strain (RQ-24).</title>
        <authorList>
            <person name="Ivanova N."/>
            <person name="Rohde C."/>
            <person name="Munk C."/>
            <person name="Nolan M."/>
            <person name="Lucas S."/>
            <person name="Del Rio T.G."/>
            <person name="Tice H."/>
            <person name="Deshpande S."/>
            <person name="Cheng J.F."/>
            <person name="Tapia R."/>
            <person name="Han C."/>
            <person name="Goodwin L."/>
            <person name="Pitluck S."/>
            <person name="Liolios K."/>
            <person name="Mavromatis K."/>
            <person name="Mikhailova N."/>
            <person name="Pati A."/>
            <person name="Chen A."/>
            <person name="Palaniappan K."/>
            <person name="Land M."/>
            <person name="Hauser L."/>
            <person name="Chang Y.J."/>
            <person name="Jeffries C.D."/>
            <person name="Brambilla E."/>
            <person name="Rohde M."/>
            <person name="Goker M."/>
            <person name="Tindall B.J."/>
            <person name="Woyke T."/>
            <person name="Bristow J."/>
            <person name="Eisen J.A."/>
            <person name="Markowitz V."/>
            <person name="Hugenholtz P."/>
            <person name="Kyrpides N.C."/>
            <person name="Klenk H.P."/>
            <person name="Lapidus A."/>
        </authorList>
    </citation>
    <scope>NUCLEOTIDE SEQUENCE [LARGE SCALE GENOMIC DNA]</scope>
    <source>
        <strain evidence="1">DSM 17093</strain>
        <strain evidence="4">DSM 17093 / CIP 108686 / LMG 22925 / RQ-24</strain>
    </source>
</reference>
<dbReference type="Proteomes" id="UP000000379">
    <property type="component" value="Chromosome"/>
</dbReference>
<name>D7CSR6_TRURR</name>
<evidence type="ECO:0000313" key="1">
    <source>
        <dbReference type="EMBL" id="ADI13683.1"/>
    </source>
</evidence>
<organism evidence="1 4">
    <name type="scientific">Truepera radiovictrix (strain DSM 17093 / CIP 108686 / LMG 22925 / RQ-24)</name>
    <dbReference type="NCBI Taxonomy" id="649638"/>
    <lineage>
        <taxon>Bacteria</taxon>
        <taxon>Thermotogati</taxon>
        <taxon>Deinococcota</taxon>
        <taxon>Deinococci</taxon>
        <taxon>Trueperales</taxon>
        <taxon>Trueperaceae</taxon>
        <taxon>Truepera</taxon>
    </lineage>
</organism>
<dbReference type="EMBL" id="CP002049">
    <property type="protein sequence ID" value="ADI13746.1"/>
    <property type="molecule type" value="Genomic_DNA"/>
</dbReference>
<proteinExistence type="predicted"/>
<dbReference type="KEGG" id="tra:Trad_0546"/>
<dbReference type="RefSeq" id="WP_013177063.1">
    <property type="nucleotide sequence ID" value="NC_014221.1"/>
</dbReference>
<keyword evidence="4" id="KW-1185">Reference proteome</keyword>
<reference evidence="4" key="1">
    <citation type="submission" date="2010-05" db="EMBL/GenBank/DDBJ databases">
        <title>The complete genome of Truepera radiovictris DSM 17093.</title>
        <authorList>
            <consortium name="US DOE Joint Genome Institute (JGI-PGF)"/>
            <person name="Lucas S."/>
            <person name="Copeland A."/>
            <person name="Lapidus A."/>
            <person name="Glavina del Rio T."/>
            <person name="Dalin E."/>
            <person name="Tice H."/>
            <person name="Bruce D."/>
            <person name="Goodwin L."/>
            <person name="Pitluck S."/>
            <person name="Kyrpides N."/>
            <person name="Mavromatis K."/>
            <person name="Ovchinnikova G."/>
            <person name="Munk A.C."/>
            <person name="Detter J.C."/>
            <person name="Han C."/>
            <person name="Tapia R."/>
            <person name="Land M."/>
            <person name="Hauser L."/>
            <person name="Markowitz V."/>
            <person name="Cheng J.-F."/>
            <person name="Hugenholtz P."/>
            <person name="Woyke T."/>
            <person name="Wu D."/>
            <person name="Tindall B."/>
            <person name="Pomrenke H.G."/>
            <person name="Brambilla E."/>
            <person name="Klenk H.-P."/>
            <person name="Eisen J.A."/>
        </authorList>
    </citation>
    <scope>NUCLEOTIDE SEQUENCE [LARGE SCALE GENOMIC DNA]</scope>
    <source>
        <strain evidence="4">DSM 17093 / CIP 108686 / LMG 22925 / RQ-24</strain>
    </source>
</reference>
<gene>
    <name evidence="1" type="ordered locus">Trad_0546</name>
    <name evidence="2" type="ordered locus">Trad_0610</name>
    <name evidence="3" type="ordered locus">Trad_0632</name>
</gene>
<dbReference type="STRING" id="649638.Trad_0546"/>
<dbReference type="AlphaFoldDB" id="D7CSR6"/>
<dbReference type="KEGG" id="tra:Trad_0632"/>
<sequence>MSSPIKQAANTLPGCHCTPLEALLENCTEQLVQEYKFLSDNDLRIVELVREALKRGVELANSRVGDFL</sequence>
<dbReference type="HOGENOM" id="CLU_2792833_0_0_0"/>
<protein>
    <submittedName>
        <fullName evidence="1">Uncharacterized protein</fullName>
    </submittedName>
</protein>
<dbReference type="EMBL" id="CP002049">
    <property type="protein sequence ID" value="ADI13683.1"/>
    <property type="molecule type" value="Genomic_DNA"/>
</dbReference>
<accession>D7CSR6</accession>
<dbReference type="EMBL" id="CP002049">
    <property type="protein sequence ID" value="ADI13768.1"/>
    <property type="molecule type" value="Genomic_DNA"/>
</dbReference>
<evidence type="ECO:0000313" key="2">
    <source>
        <dbReference type="EMBL" id="ADI13746.1"/>
    </source>
</evidence>